<reference evidence="3 4" key="2">
    <citation type="journal article" date="2019" name="G3 (Bethesda)">
        <title>Hybrid Assembly of the Genome of the Entomopathogenic Nematode Steinernema carpocapsae Identifies the X-Chromosome.</title>
        <authorList>
            <person name="Serra L."/>
            <person name="Macchietto M."/>
            <person name="Macias-Munoz A."/>
            <person name="McGill C.J."/>
            <person name="Rodriguez I.M."/>
            <person name="Rodriguez B."/>
            <person name="Murad R."/>
            <person name="Mortazavi A."/>
        </authorList>
    </citation>
    <scope>NUCLEOTIDE SEQUENCE [LARGE SCALE GENOMIC DNA]</scope>
    <source>
        <strain evidence="3 4">ALL</strain>
    </source>
</reference>
<feature type="region of interest" description="Disordered" evidence="1">
    <location>
        <begin position="183"/>
        <end position="208"/>
    </location>
</feature>
<dbReference type="SUPFAM" id="SSF56112">
    <property type="entry name" value="Protein kinase-like (PK-like)"/>
    <property type="match status" value="1"/>
</dbReference>
<dbReference type="SMART" id="SM00220">
    <property type="entry name" value="S_TKc"/>
    <property type="match status" value="1"/>
</dbReference>
<reference evidence="3 4" key="1">
    <citation type="journal article" date="2015" name="Genome Biol.">
        <title>Comparative genomics of Steinernema reveals deeply conserved gene regulatory networks.</title>
        <authorList>
            <person name="Dillman A.R."/>
            <person name="Macchietto M."/>
            <person name="Porter C.F."/>
            <person name="Rogers A."/>
            <person name="Williams B."/>
            <person name="Antoshechkin I."/>
            <person name="Lee M.M."/>
            <person name="Goodwin Z."/>
            <person name="Lu X."/>
            <person name="Lewis E.E."/>
            <person name="Goodrich-Blair H."/>
            <person name="Stock S.P."/>
            <person name="Adams B.J."/>
            <person name="Sternberg P.W."/>
            <person name="Mortazavi A."/>
        </authorList>
    </citation>
    <scope>NUCLEOTIDE SEQUENCE [LARGE SCALE GENOMIC DNA]</scope>
    <source>
        <strain evidence="3 4">ALL</strain>
    </source>
</reference>
<feature type="compositionally biased region" description="Basic and acidic residues" evidence="1">
    <location>
        <begin position="531"/>
        <end position="549"/>
    </location>
</feature>
<organism evidence="3 4">
    <name type="scientific">Steinernema carpocapsae</name>
    <name type="common">Entomopathogenic nematode</name>
    <dbReference type="NCBI Taxonomy" id="34508"/>
    <lineage>
        <taxon>Eukaryota</taxon>
        <taxon>Metazoa</taxon>
        <taxon>Ecdysozoa</taxon>
        <taxon>Nematoda</taxon>
        <taxon>Chromadorea</taxon>
        <taxon>Rhabditida</taxon>
        <taxon>Tylenchina</taxon>
        <taxon>Panagrolaimomorpha</taxon>
        <taxon>Strongyloidoidea</taxon>
        <taxon>Steinernematidae</taxon>
        <taxon>Steinernema</taxon>
    </lineage>
</organism>
<gene>
    <name evidence="3" type="ORF">L596_017990</name>
</gene>
<name>A0A4U5N3R8_STECR</name>
<keyword evidence="4" id="KW-1185">Reference proteome</keyword>
<evidence type="ECO:0000259" key="2">
    <source>
        <dbReference type="PROSITE" id="PS50011"/>
    </source>
</evidence>
<feature type="region of interest" description="Disordered" evidence="1">
    <location>
        <begin position="531"/>
        <end position="599"/>
    </location>
</feature>
<accession>A0A4U5N3R8</accession>
<protein>
    <recommendedName>
        <fullName evidence="2">Protein kinase domain-containing protein</fullName>
    </recommendedName>
</protein>
<dbReference type="EMBL" id="AZBU02000005">
    <property type="protein sequence ID" value="TKR76924.1"/>
    <property type="molecule type" value="Genomic_DNA"/>
</dbReference>
<dbReference type="Gene3D" id="1.10.510.10">
    <property type="entry name" value="Transferase(Phosphotransferase) domain 1"/>
    <property type="match status" value="1"/>
</dbReference>
<dbReference type="Pfam" id="PF00069">
    <property type="entry name" value="Pkinase"/>
    <property type="match status" value="1"/>
</dbReference>
<evidence type="ECO:0000313" key="4">
    <source>
        <dbReference type="Proteomes" id="UP000298663"/>
    </source>
</evidence>
<feature type="domain" description="Protein kinase" evidence="2">
    <location>
        <begin position="242"/>
        <end position="547"/>
    </location>
</feature>
<sequence length="599" mass="67142">MRILLVVERFRSDNPDQDALAYGEIGLETTCRKRLMDESSSPNVHRKGSAIVLIRTPKIRAEDGRSVTMSVMTSANNSSAYNLKSVTAPSPSQDTRSGAASPGANGTKPRSRLATMKTALSTLASMSRNTTQSTRSKDPRPHRESHNSSEMQRNRKTKLAKKQQERQAVDELSCVSAAQRRRTATLTAGHKGHSAGRRDCTNTEGNTTGEFGVGEVIDRSKDGERHELADHLRSIAPFNKRWSVTRTISEGTYGVVFAVQDVETKVHGVIKVAKSFGNDAGNQTAEWESFILEKMYRCNKSGSIVRLLDKGMLADQHGEGMEFMVLEKAELPVLEYLNAVSGTERKWRVSNVMLQMLKGIHDMHAEGLLHRDLKPDNMGVLSKEQPIAVLFDLGMARMYTDFFGDIRQPRTSCPFRGTPEWASGYAQKGREQTRFDDLIGWLYVACELFDESVEPMQPLPWTFRNSTKVLHYLKSVNCPASILLHNCPKQFYAINTYLMTANRYATPDYRLLADKCKEAIDELKEQLRAEKKEKEKTEQSSVKHSEKKVVKTALEPQAVPKTMPMSEVKTDKKGGGFKAFFKSNHRRSNKEAKSQTAPV</sequence>
<dbReference type="GO" id="GO:0004672">
    <property type="term" value="F:protein kinase activity"/>
    <property type="evidence" value="ECO:0007669"/>
    <property type="project" value="InterPro"/>
</dbReference>
<feature type="compositionally biased region" description="Polar residues" evidence="1">
    <location>
        <begin position="82"/>
        <end position="98"/>
    </location>
</feature>
<dbReference type="AlphaFoldDB" id="A0A4U5N3R8"/>
<evidence type="ECO:0000313" key="3">
    <source>
        <dbReference type="EMBL" id="TKR76924.1"/>
    </source>
</evidence>
<proteinExistence type="predicted"/>
<feature type="region of interest" description="Disordered" evidence="1">
    <location>
        <begin position="82"/>
        <end position="171"/>
    </location>
</feature>
<dbReference type="InterPro" id="IPR050235">
    <property type="entry name" value="CK1_Ser-Thr_kinase"/>
</dbReference>
<evidence type="ECO:0000256" key="1">
    <source>
        <dbReference type="SAM" id="MobiDB-lite"/>
    </source>
</evidence>
<dbReference type="InterPro" id="IPR011009">
    <property type="entry name" value="Kinase-like_dom_sf"/>
</dbReference>
<feature type="compositionally biased region" description="Polar residues" evidence="1">
    <location>
        <begin position="118"/>
        <end position="134"/>
    </location>
</feature>
<comment type="caution">
    <text evidence="3">The sequence shown here is derived from an EMBL/GenBank/DDBJ whole genome shotgun (WGS) entry which is preliminary data.</text>
</comment>
<dbReference type="PROSITE" id="PS50011">
    <property type="entry name" value="PROTEIN_KINASE_DOM"/>
    <property type="match status" value="1"/>
</dbReference>
<feature type="compositionally biased region" description="Basic and acidic residues" evidence="1">
    <location>
        <begin position="135"/>
        <end position="147"/>
    </location>
</feature>
<dbReference type="OrthoDB" id="5979581at2759"/>
<dbReference type="InterPro" id="IPR000719">
    <property type="entry name" value="Prot_kinase_dom"/>
</dbReference>
<dbReference type="STRING" id="34508.A0A4U5N3R8"/>
<dbReference type="PANTHER" id="PTHR11909">
    <property type="entry name" value="CASEIN KINASE-RELATED"/>
    <property type="match status" value="1"/>
</dbReference>
<dbReference type="GO" id="GO:0005524">
    <property type="term" value="F:ATP binding"/>
    <property type="evidence" value="ECO:0007669"/>
    <property type="project" value="InterPro"/>
</dbReference>
<dbReference type="Proteomes" id="UP000298663">
    <property type="component" value="Unassembled WGS sequence"/>
</dbReference>